<dbReference type="EMBL" id="JAFCIX010000242">
    <property type="protein sequence ID" value="KAH6596263.1"/>
    <property type="molecule type" value="Genomic_DNA"/>
</dbReference>
<proteinExistence type="predicted"/>
<reference evidence="2 3" key="1">
    <citation type="submission" date="2021-02" db="EMBL/GenBank/DDBJ databases">
        <title>Variation within the Batrachochytrium salamandrivorans European outbreak.</title>
        <authorList>
            <person name="Kelly M."/>
            <person name="Pasmans F."/>
            <person name="Shea T.P."/>
            <person name="Munoz J.F."/>
            <person name="Carranza S."/>
            <person name="Cuomo C.A."/>
            <person name="Martel A."/>
        </authorList>
    </citation>
    <scope>NUCLEOTIDE SEQUENCE [LARGE SCALE GENOMIC DNA]</scope>
    <source>
        <strain evidence="2 3">AMFP18/2</strain>
    </source>
</reference>
<protein>
    <submittedName>
        <fullName evidence="2">Uncharacterized protein</fullName>
    </submittedName>
</protein>
<organism evidence="2 3">
    <name type="scientific">Batrachochytrium salamandrivorans</name>
    <dbReference type="NCBI Taxonomy" id="1357716"/>
    <lineage>
        <taxon>Eukaryota</taxon>
        <taxon>Fungi</taxon>
        <taxon>Fungi incertae sedis</taxon>
        <taxon>Chytridiomycota</taxon>
        <taxon>Chytridiomycota incertae sedis</taxon>
        <taxon>Chytridiomycetes</taxon>
        <taxon>Rhizophydiales</taxon>
        <taxon>Rhizophydiales incertae sedis</taxon>
        <taxon>Batrachochytrium</taxon>
    </lineage>
</organism>
<feature type="region of interest" description="Disordered" evidence="1">
    <location>
        <begin position="398"/>
        <end position="437"/>
    </location>
</feature>
<name>A0ABQ8FD97_9FUNG</name>
<evidence type="ECO:0000313" key="3">
    <source>
        <dbReference type="Proteomes" id="UP001648503"/>
    </source>
</evidence>
<keyword evidence="3" id="KW-1185">Reference proteome</keyword>
<comment type="caution">
    <text evidence="2">The sequence shown here is derived from an EMBL/GenBank/DDBJ whole genome shotgun (WGS) entry which is preliminary data.</text>
</comment>
<evidence type="ECO:0000256" key="1">
    <source>
        <dbReference type="SAM" id="MobiDB-lite"/>
    </source>
</evidence>
<sequence>MPESSRLRSSRLQQLETEVQLQMQQQLQVQSHLQQREPLEFPYPPVKSAATAAALTAEGSTGPDLLVSRTHSSSSSNHPRSRTQFPRNKLAALSAIQGSSANTASSNTRKVPGPVVSSANSANAFVCNVPMEPESTAATCRSATNSVSSAYGDLDIHGAAIDKGGAAAAAASAFGVDSAIAHPNASPVHLDSLLSVGDARSPIQRASNGVSNIATASVPFDSQVPSSNNNSPSLEPMIDNPDISISPLLVNGSNQGSNATHIANEATPSLLAIKNKLRSHGPYTRIYSRLDQLVATDANGGSNKSKTPLSAPSADASRTVLFGKSHSSSATGLPGFDVERGNAKDLSVLEISSSRMNIPGNNVFAYPSVIRAPPNINRVTVGTAFSLPHSSLPSQMTLARPVASRQGPRYARSSTASRSSRSNNLSQSSTPTHNRQGTYFQGQFSQLQPTIPEFPKDDQYSYHPRDLPSTPLLPFLSMSNSLQLYLKMNVLGISEGIINWIPGSYLTQIGPFVESAHLSSRKTIGSAASRLFGIGAIRSFVKSLSSSDIISNNASQPISPGYLLLTTSAVYIFRPNFSLFNLKIPLRDEQTSYVDPSGLLELVCSFAHHDIARADVGPTRQYLCFRVVSSVSASSKISGSMRDLSLAPISTNDVSDMQSSSASLRAKNEKSVSARSSNITKIVSWVFLAGSRASTTQIVDCLTTRLHDLRNTLPMGNTINQDIESTLRNLQTSVFLRRGPKDLRILSYAGVWAHNTPPSIAISSTTSLSLDESCNHAATLDPLHTLSDEEQDRACLADITKVDFDFVRLYVLGCFLRYIRPMAELSERTVKLEHISVIGTEDYIYVSTERLDVWPPLIVPPEYSPHSSTNSRIDSVVPMLSEENGGKGFVADIVPQFENILGVGRMRDILRVERWRTWRIDSALNCPGDTSQLCFSGLGEALQNGFLGFLGVDATHTTPNDQQGCAGGWFWWVRIVFGEHVQPTENKGLEVPQPASAPTSIPKSTSTERVSYWWDLAFANRDSVDELFDVIRSIRGTLTPDVLSEHTQNDYLEHTDYSTTNDTSVVYVFGDD</sequence>
<gene>
    <name evidence="2" type="ORF">BASA50_005307</name>
</gene>
<feature type="compositionally biased region" description="Low complexity" evidence="1">
    <location>
        <begin position="411"/>
        <end position="430"/>
    </location>
</feature>
<dbReference type="Proteomes" id="UP001648503">
    <property type="component" value="Unassembled WGS sequence"/>
</dbReference>
<feature type="compositionally biased region" description="Low complexity" evidence="1">
    <location>
        <begin position="68"/>
        <end position="78"/>
    </location>
</feature>
<accession>A0ABQ8FD97</accession>
<feature type="region of interest" description="Disordered" evidence="1">
    <location>
        <begin position="53"/>
        <end position="85"/>
    </location>
</feature>
<evidence type="ECO:0000313" key="2">
    <source>
        <dbReference type="EMBL" id="KAH6596263.1"/>
    </source>
</evidence>